<comment type="caution">
    <text evidence="3">The sequence shown here is derived from an EMBL/GenBank/DDBJ whole genome shotgun (WGS) entry which is preliminary data.</text>
</comment>
<accession>A0ABQ3X7W0</accession>
<evidence type="ECO:0000259" key="2">
    <source>
        <dbReference type="Pfam" id="PF01642"/>
    </source>
</evidence>
<dbReference type="Gene3D" id="3.40.50.280">
    <property type="entry name" value="Cobalamin-binding domain"/>
    <property type="match status" value="1"/>
</dbReference>
<reference evidence="3 4" key="1">
    <citation type="submission" date="2021-01" db="EMBL/GenBank/DDBJ databases">
        <title>Whole genome shotgun sequence of Actinoplanes couchii NBRC 106145.</title>
        <authorList>
            <person name="Komaki H."/>
            <person name="Tamura T."/>
        </authorList>
    </citation>
    <scope>NUCLEOTIDE SEQUENCE [LARGE SCALE GENOMIC DNA]</scope>
    <source>
        <strain evidence="3 4">NBRC 106145</strain>
    </source>
</reference>
<keyword evidence="4" id="KW-1185">Reference proteome</keyword>
<organism evidence="3 4">
    <name type="scientific">Actinoplanes couchii</name>
    <dbReference type="NCBI Taxonomy" id="403638"/>
    <lineage>
        <taxon>Bacteria</taxon>
        <taxon>Bacillati</taxon>
        <taxon>Actinomycetota</taxon>
        <taxon>Actinomycetes</taxon>
        <taxon>Micromonosporales</taxon>
        <taxon>Micromonosporaceae</taxon>
        <taxon>Actinoplanes</taxon>
    </lineage>
</organism>
<dbReference type="Pfam" id="PF01642">
    <property type="entry name" value="MM_CoA_mutase"/>
    <property type="match status" value="1"/>
</dbReference>
<dbReference type="SUPFAM" id="SSF51703">
    <property type="entry name" value="Cobalamin (vitamin B12)-dependent enzymes"/>
    <property type="match status" value="1"/>
</dbReference>
<name>A0ABQ3X7W0_9ACTN</name>
<sequence>MGVVTVSEDLQPDAEWKRLALAALRRSGTAGDDVGPDQVEELLAALTYDGLRIPALQTASSADLPPAGLPGRFPFVRGTRDATGLTAGWDIRQRHTAPDPGAILADLENGVTSIWLTDWEPSALDGVLLDLAGVVLDAGDAVAETGAAWFDLLAARGVDPAKATGGFGADPVARGRALDDTVALAARCVAEAPGLRAITVDATIHHDAGGSEAEELGCAVAAGVGYLRALTDAGLTVEQALGQLEFRFAATADQFATIAKLRAARRMWARVAEMCGAPEAGGQRQHAVTSAAMMTARDPWVNLLRTTVAAFAAGVGGADAVTVLPFDHRIGRSDAFARRLARNTQILLLEESHVARVADPAGGSWYVERYTDELAHAGWDWFTTIERAGGFAAALDSGLIAGRLAATWAQRRENLAHRRDPITGVSEFPDLAEKPLVRAAAPAEAKGALPRHHYAEDFERLRDRSEGHAPTVLLIPIGSPAAYGPRVTFATNLFAAGGIAVTTERGDGPLGVVCVCGAERDYAEQLDAVTAELNATRVLIAGRGDVRVGGNAVAVLTTVLADLGVPL</sequence>
<dbReference type="InterPro" id="IPR016176">
    <property type="entry name" value="Cbl-dep_enz_cat"/>
</dbReference>
<dbReference type="EMBL" id="BOMG01000042">
    <property type="protein sequence ID" value="GID54601.1"/>
    <property type="molecule type" value="Genomic_DNA"/>
</dbReference>
<dbReference type="PANTHER" id="PTHR48101">
    <property type="entry name" value="METHYLMALONYL-COA MUTASE, MITOCHONDRIAL-RELATED"/>
    <property type="match status" value="1"/>
</dbReference>
<dbReference type="Gene3D" id="3.20.20.240">
    <property type="entry name" value="Methylmalonyl-CoA mutase"/>
    <property type="match status" value="1"/>
</dbReference>
<dbReference type="Proteomes" id="UP000612282">
    <property type="component" value="Unassembled WGS sequence"/>
</dbReference>
<evidence type="ECO:0000313" key="3">
    <source>
        <dbReference type="EMBL" id="GID54601.1"/>
    </source>
</evidence>
<gene>
    <name evidence="3" type="ORF">Aco03nite_030050</name>
</gene>
<dbReference type="CDD" id="cd03677">
    <property type="entry name" value="MM_CoA_mutase_beta"/>
    <property type="match status" value="1"/>
</dbReference>
<feature type="domain" description="Methylmalonyl-CoA mutase alpha/beta chain catalytic" evidence="2">
    <location>
        <begin position="122"/>
        <end position="436"/>
    </location>
</feature>
<comment type="subunit">
    <text evidence="1">Heterodimer of an alpha and a beta chain.</text>
</comment>
<proteinExistence type="predicted"/>
<dbReference type="InterPro" id="IPR006099">
    <property type="entry name" value="MeMalonylCoA_mutase_a/b_cat"/>
</dbReference>
<dbReference type="PANTHER" id="PTHR48101:SF4">
    <property type="entry name" value="METHYLMALONYL-COA MUTASE, MITOCHONDRIAL"/>
    <property type="match status" value="1"/>
</dbReference>
<protein>
    <submittedName>
        <fullName evidence="3">Methylmalonyl-CoA mutase</fullName>
    </submittedName>
</protein>
<evidence type="ECO:0000313" key="4">
    <source>
        <dbReference type="Proteomes" id="UP000612282"/>
    </source>
</evidence>
<evidence type="ECO:0000256" key="1">
    <source>
        <dbReference type="ARBA" id="ARBA00011870"/>
    </source>
</evidence>